<keyword evidence="1" id="KW-0732">Signal</keyword>
<dbReference type="Proteomes" id="UP000029117">
    <property type="component" value="Unassembled WGS sequence"/>
</dbReference>
<evidence type="ECO:0000256" key="1">
    <source>
        <dbReference type="SAM" id="SignalP"/>
    </source>
</evidence>
<feature type="chain" id="PRO_5043464236" evidence="1">
    <location>
        <begin position="23"/>
        <end position="400"/>
    </location>
</feature>
<dbReference type="Gene3D" id="2.130.10.10">
    <property type="entry name" value="YVTN repeat-like/Quinoprotein amine dehydrogenase"/>
    <property type="match status" value="1"/>
</dbReference>
<dbReference type="EMBL" id="JOUE01000003">
    <property type="protein sequence ID" value="KFJ43716.1"/>
    <property type="molecule type" value="Genomic_DNA"/>
</dbReference>
<evidence type="ECO:0000313" key="3">
    <source>
        <dbReference type="Proteomes" id="UP000029117"/>
    </source>
</evidence>
<organism evidence="2 3">
    <name type="scientific">Francisella philomiragia</name>
    <dbReference type="NCBI Taxonomy" id="28110"/>
    <lineage>
        <taxon>Bacteria</taxon>
        <taxon>Pseudomonadati</taxon>
        <taxon>Pseudomonadota</taxon>
        <taxon>Gammaproteobacteria</taxon>
        <taxon>Thiotrichales</taxon>
        <taxon>Francisellaceae</taxon>
        <taxon>Francisella</taxon>
    </lineage>
</organism>
<dbReference type="InterPro" id="IPR036322">
    <property type="entry name" value="WD40_repeat_dom_sf"/>
</dbReference>
<name>A0AAW3DCX4_9GAMM</name>
<accession>A0AAW3DCX4</accession>
<evidence type="ECO:0000313" key="2">
    <source>
        <dbReference type="EMBL" id="KFJ43716.1"/>
    </source>
</evidence>
<dbReference type="RefSeq" id="WP_035735960.1">
    <property type="nucleotide sequence ID" value="NZ_KN046798.1"/>
</dbReference>
<gene>
    <name evidence="2" type="ORF">DR78_1948</name>
</gene>
<protein>
    <submittedName>
        <fullName evidence="2">Uncharacterized protein</fullName>
    </submittedName>
</protein>
<proteinExistence type="predicted"/>
<dbReference type="AlphaFoldDB" id="A0AAW3DCX4"/>
<comment type="caution">
    <text evidence="2">The sequence shown here is derived from an EMBL/GenBank/DDBJ whole genome shotgun (WGS) entry which is preliminary data.</text>
</comment>
<sequence>MNIFKKIICILGLSATANLVIAMPTTLSISTDGKYAISSNNDGNVYLYNLNKKTIKKINDKTVNIFSANFIKDTHDFIYQTFDDNVVHIIDADNLKTIKSFTGQKNSVMQAVNKDLNTYAFATRGGNMNIAKIDNNKLGDTYSYGNQFMAMNSNLVPTFYKNKLITATGRGSLFIFDINEIFNSENKDNPKNQIEIHKNSGAVMSAIDPNGEFVYTADSSRVGIAYNLDTQKLISEKNGIYFTNEVADVTYLKNNEKKSIRQGISNFKFIDKDKIIVTFKGTSQPYLWAWFFTPSKFDWSGNGKYKRPMFYSDKYAKLVNNPLDYIIGNYNIEPRPNVDGYNYTFDTSVEAHKLVIGQANGNGIMVYNYNPSDETLKLDWVGEPPKVEDKKEDKSKGWFW</sequence>
<dbReference type="InterPro" id="IPR015943">
    <property type="entry name" value="WD40/YVTN_repeat-like_dom_sf"/>
</dbReference>
<reference evidence="2 3" key="1">
    <citation type="submission" date="2014-04" db="EMBL/GenBank/DDBJ databases">
        <authorList>
            <person name="Bishop-Lilly K.A."/>
            <person name="Broomall S.M."/>
            <person name="Chain P.S."/>
            <person name="Chertkov O."/>
            <person name="Coyne S.R."/>
            <person name="Daligault H.E."/>
            <person name="Davenport K.W."/>
            <person name="Erkkila T."/>
            <person name="Frey K.G."/>
            <person name="Gibbons H.S."/>
            <person name="Gu W."/>
            <person name="Jaissle J."/>
            <person name="Johnson S.L."/>
            <person name="Koroleva G.I."/>
            <person name="Ladner J.T."/>
            <person name="Lo C.-C."/>
            <person name="Minogue T.D."/>
            <person name="Munk C."/>
            <person name="Palacios G.F."/>
            <person name="Redden C.L."/>
            <person name="Rosenzweig C.N."/>
            <person name="Scholz M.B."/>
            <person name="Teshima H."/>
            <person name="Xu Y."/>
        </authorList>
    </citation>
    <scope>NUCLEOTIDE SEQUENCE [LARGE SCALE GENOMIC DNA]</scope>
    <source>
        <strain evidence="2 3">FAJ</strain>
    </source>
</reference>
<feature type="signal peptide" evidence="1">
    <location>
        <begin position="1"/>
        <end position="22"/>
    </location>
</feature>
<dbReference type="SUPFAM" id="SSF50978">
    <property type="entry name" value="WD40 repeat-like"/>
    <property type="match status" value="1"/>
</dbReference>